<accession>A0A7J6N258</accession>
<evidence type="ECO:0000259" key="2">
    <source>
        <dbReference type="PROSITE" id="PS50103"/>
    </source>
</evidence>
<sequence>MSSHSTVGSPSTCTSATSKHRAVHRFRSRFCVYNVTGSQGCLDGDFCPFAHSPYQLARPKSYLCPSHLGYCRGLGICPFAHNESELEKSPMPVIKRICKFISTPRGCNLGAGCRNAHNELEMSTGIRVDASNRVDPTNDYVFSIYHRNGLSSPRKQKSHHKSRNNGLLATPLVVPSPTSFTLDQQLLSVTTPQACHTQGHFLSKSLLESVAATAIEDDTRARSAAVLDLCSSLACLLRCTMDQPAGMLPDMSFCGDDFQLLSSTIPEGLL</sequence>
<gene>
    <name evidence="3" type="ORF">FOL47_008029</name>
</gene>
<protein>
    <recommendedName>
        <fullName evidence="2">C3H1-type domain-containing protein</fullName>
    </recommendedName>
</protein>
<organism evidence="3 4">
    <name type="scientific">Perkinsus chesapeaki</name>
    <name type="common">Clam parasite</name>
    <name type="synonym">Perkinsus andrewsi</name>
    <dbReference type="NCBI Taxonomy" id="330153"/>
    <lineage>
        <taxon>Eukaryota</taxon>
        <taxon>Sar</taxon>
        <taxon>Alveolata</taxon>
        <taxon>Perkinsozoa</taxon>
        <taxon>Perkinsea</taxon>
        <taxon>Perkinsida</taxon>
        <taxon>Perkinsidae</taxon>
        <taxon>Perkinsus</taxon>
    </lineage>
</organism>
<keyword evidence="1" id="KW-0479">Metal-binding</keyword>
<keyword evidence="1" id="KW-0863">Zinc-finger</keyword>
<dbReference type="SMART" id="SM00356">
    <property type="entry name" value="ZnF_C3H1"/>
    <property type="match status" value="3"/>
</dbReference>
<dbReference type="InterPro" id="IPR000571">
    <property type="entry name" value="Znf_CCCH"/>
</dbReference>
<proteinExistence type="predicted"/>
<feature type="domain" description="C3H1-type" evidence="2">
    <location>
        <begin position="25"/>
        <end position="54"/>
    </location>
</feature>
<dbReference type="AlphaFoldDB" id="A0A7J6N258"/>
<dbReference type="GO" id="GO:0008270">
    <property type="term" value="F:zinc ion binding"/>
    <property type="evidence" value="ECO:0007669"/>
    <property type="project" value="UniProtKB-KW"/>
</dbReference>
<evidence type="ECO:0000313" key="3">
    <source>
        <dbReference type="EMBL" id="KAF4677925.1"/>
    </source>
</evidence>
<name>A0A7J6N258_PERCH</name>
<keyword evidence="1" id="KW-0862">Zinc</keyword>
<feature type="zinc finger region" description="C3H1-type" evidence="1">
    <location>
        <begin position="92"/>
        <end position="120"/>
    </location>
</feature>
<keyword evidence="4" id="KW-1185">Reference proteome</keyword>
<evidence type="ECO:0000256" key="1">
    <source>
        <dbReference type="PROSITE-ProRule" id="PRU00723"/>
    </source>
</evidence>
<feature type="zinc finger region" description="C3H1-type" evidence="1">
    <location>
        <begin position="58"/>
        <end position="84"/>
    </location>
</feature>
<feature type="domain" description="C3H1-type" evidence="2">
    <location>
        <begin position="92"/>
        <end position="120"/>
    </location>
</feature>
<feature type="zinc finger region" description="C3H1-type" evidence="1">
    <location>
        <begin position="25"/>
        <end position="54"/>
    </location>
</feature>
<reference evidence="3 4" key="1">
    <citation type="submission" date="2020-04" db="EMBL/GenBank/DDBJ databases">
        <title>Perkinsus chesapeaki whole genome sequence.</title>
        <authorList>
            <person name="Bogema D.R."/>
        </authorList>
    </citation>
    <scope>NUCLEOTIDE SEQUENCE [LARGE SCALE GENOMIC DNA]</scope>
    <source>
        <strain evidence="3">ATCC PRA-425</strain>
    </source>
</reference>
<evidence type="ECO:0000313" key="4">
    <source>
        <dbReference type="Proteomes" id="UP000591131"/>
    </source>
</evidence>
<comment type="caution">
    <text evidence="3">The sequence shown here is derived from an EMBL/GenBank/DDBJ whole genome shotgun (WGS) entry which is preliminary data.</text>
</comment>
<feature type="domain" description="C3H1-type" evidence="2">
    <location>
        <begin position="58"/>
        <end position="84"/>
    </location>
</feature>
<dbReference type="Gene3D" id="4.10.1000.10">
    <property type="entry name" value="Zinc finger, CCCH-type"/>
    <property type="match status" value="1"/>
</dbReference>
<dbReference type="OrthoDB" id="410307at2759"/>
<dbReference type="PROSITE" id="PS50103">
    <property type="entry name" value="ZF_C3H1"/>
    <property type="match status" value="3"/>
</dbReference>
<dbReference type="Proteomes" id="UP000591131">
    <property type="component" value="Unassembled WGS sequence"/>
</dbReference>
<dbReference type="EMBL" id="JAAPAO010000005">
    <property type="protein sequence ID" value="KAF4677925.1"/>
    <property type="molecule type" value="Genomic_DNA"/>
</dbReference>